<evidence type="ECO:0000313" key="3">
    <source>
        <dbReference type="EMBL" id="MBW7461558.1"/>
    </source>
</evidence>
<accession>A0ABS7CKU4</accession>
<dbReference type="SUPFAM" id="SSF51556">
    <property type="entry name" value="Metallo-dependent hydrolases"/>
    <property type="match status" value="1"/>
</dbReference>
<keyword evidence="2" id="KW-0378">Hydrolase</keyword>
<sequence>DAARGKIKLITLSPEWPGTASFIEKCAKAGVQVSIGHTAAAEEQIREAAAAGARLSTHLGNGAHLMLPRHPNYLWAQLAEEELWTCIIADGFHLPDSVLKVVRSVKGKRTILVSDAVYLCGMAPGTYENHIGGRVVLTPEGRLHLEQNPRLLAGSAQMLHRGISHIAGRGIAPLSEACDM</sequence>
<evidence type="ECO:0000256" key="1">
    <source>
        <dbReference type="ARBA" id="ARBA00010716"/>
    </source>
</evidence>
<gene>
    <name evidence="3" type="ORF">K0U00_46625</name>
</gene>
<dbReference type="Gene3D" id="3.20.20.140">
    <property type="entry name" value="Metal-dependent hydrolases"/>
    <property type="match status" value="1"/>
</dbReference>
<reference evidence="3 4" key="1">
    <citation type="submission" date="2021-07" db="EMBL/GenBank/DDBJ databases">
        <title>Paenibacillus radiodurans sp. nov., isolated from the southeastern edge of Tengger Desert.</title>
        <authorList>
            <person name="Zhang G."/>
        </authorList>
    </citation>
    <scope>NUCLEOTIDE SEQUENCE [LARGE SCALE GENOMIC DNA]</scope>
    <source>
        <strain evidence="3 4">CCM 7311</strain>
    </source>
</reference>
<dbReference type="PANTHER" id="PTHR11113:SF14">
    <property type="entry name" value="N-ACETYLGLUCOSAMINE-6-PHOSPHATE DEACETYLASE"/>
    <property type="match status" value="1"/>
</dbReference>
<comment type="caution">
    <text evidence="3">The sequence shown here is derived from an EMBL/GenBank/DDBJ whole genome shotgun (WGS) entry which is preliminary data.</text>
</comment>
<dbReference type="InterPro" id="IPR032466">
    <property type="entry name" value="Metal_Hydrolase"/>
</dbReference>
<dbReference type="PANTHER" id="PTHR11113">
    <property type="entry name" value="N-ACETYLGLUCOSAMINE-6-PHOSPHATE DEACETYLASE"/>
    <property type="match status" value="1"/>
</dbReference>
<evidence type="ECO:0000313" key="4">
    <source>
        <dbReference type="Proteomes" id="UP001519887"/>
    </source>
</evidence>
<protein>
    <submittedName>
        <fullName evidence="3">N-acetylglucosamine-6-phosphate deacetylase</fullName>
    </submittedName>
</protein>
<dbReference type="EMBL" id="JAHZIK010003057">
    <property type="protein sequence ID" value="MBW7461558.1"/>
    <property type="molecule type" value="Genomic_DNA"/>
</dbReference>
<comment type="similarity">
    <text evidence="1">Belongs to the metallo-dependent hydrolases superfamily. NagA family.</text>
</comment>
<dbReference type="Proteomes" id="UP001519887">
    <property type="component" value="Unassembled WGS sequence"/>
</dbReference>
<name>A0ABS7CKU4_9BACL</name>
<proteinExistence type="inferred from homology"/>
<organism evidence="3 4">
    <name type="scientific">Paenibacillus sepulcri</name>
    <dbReference type="NCBI Taxonomy" id="359917"/>
    <lineage>
        <taxon>Bacteria</taxon>
        <taxon>Bacillati</taxon>
        <taxon>Bacillota</taxon>
        <taxon>Bacilli</taxon>
        <taxon>Bacillales</taxon>
        <taxon>Paenibacillaceae</taxon>
        <taxon>Paenibacillus</taxon>
    </lineage>
</organism>
<evidence type="ECO:0000256" key="2">
    <source>
        <dbReference type="ARBA" id="ARBA00022801"/>
    </source>
</evidence>
<feature type="non-terminal residue" evidence="3">
    <location>
        <position position="1"/>
    </location>
</feature>
<keyword evidence="4" id="KW-1185">Reference proteome</keyword>
<feature type="non-terminal residue" evidence="3">
    <location>
        <position position="180"/>
    </location>
</feature>